<sequence length="56" mass="6190">MHSTEDTDRANPTRTAIGRRGMQEGSQNHKKSHRRGDMNASKDVTGRRCGKSPLPA</sequence>
<evidence type="ECO:0000313" key="3">
    <source>
        <dbReference type="Proteomes" id="UP000000552"/>
    </source>
</evidence>
<dbReference type="AlphaFoldDB" id="Q98CD6"/>
<name>Q98CD6_RHILO</name>
<dbReference type="Proteomes" id="UP000000552">
    <property type="component" value="Chromosome"/>
</dbReference>
<evidence type="ECO:0000256" key="1">
    <source>
        <dbReference type="SAM" id="MobiDB-lite"/>
    </source>
</evidence>
<dbReference type="HOGENOM" id="CLU_3011200_0_0_5"/>
<dbReference type="EMBL" id="BA000012">
    <property type="protein sequence ID" value="BAB51685.1"/>
    <property type="molecule type" value="Genomic_DNA"/>
</dbReference>
<gene>
    <name evidence="2" type="ordered locus">msr5194</name>
</gene>
<organism evidence="2 3">
    <name type="scientific">Mesorhizobium japonicum (strain LMG 29417 / CECT 9101 / MAFF 303099)</name>
    <name type="common">Mesorhizobium loti (strain MAFF 303099)</name>
    <dbReference type="NCBI Taxonomy" id="266835"/>
    <lineage>
        <taxon>Bacteria</taxon>
        <taxon>Pseudomonadati</taxon>
        <taxon>Pseudomonadota</taxon>
        <taxon>Alphaproteobacteria</taxon>
        <taxon>Hyphomicrobiales</taxon>
        <taxon>Phyllobacteriaceae</taxon>
        <taxon>Mesorhizobium</taxon>
    </lineage>
</organism>
<reference evidence="2 3" key="1">
    <citation type="journal article" date="2000" name="DNA Res.">
        <title>Complete genome structure of the nitrogen-fixing symbiotic bacterium Mesorhizobium loti.</title>
        <authorList>
            <person name="Kaneko T."/>
            <person name="Nakamura Y."/>
            <person name="Sato S."/>
            <person name="Asamizu E."/>
            <person name="Kato T."/>
            <person name="Sasamoto S."/>
            <person name="Watanabe A."/>
            <person name="Idesawa K."/>
            <person name="Ishikawa A."/>
            <person name="Kawashima K."/>
            <person name="Kimura T."/>
            <person name="Kishida Y."/>
            <person name="Kiyokawa C."/>
            <person name="Kohara M."/>
            <person name="Matsumoto M."/>
            <person name="Matsuno A."/>
            <person name="Mochizuki Y."/>
            <person name="Nakayama S."/>
            <person name="Nakazaki N."/>
            <person name="Shimpo S."/>
            <person name="Sugimoto M."/>
            <person name="Takeuchi C."/>
            <person name="Yamada M."/>
            <person name="Tabata S."/>
        </authorList>
    </citation>
    <scope>NUCLEOTIDE SEQUENCE [LARGE SCALE GENOMIC DNA]</scope>
    <source>
        <strain evidence="3">LMG 29417 / CECT 9101 / MAFF 303099</strain>
    </source>
</reference>
<protein>
    <submittedName>
        <fullName evidence="2">Msr5194 protein</fullName>
    </submittedName>
</protein>
<proteinExistence type="predicted"/>
<feature type="compositionally biased region" description="Basic and acidic residues" evidence="1">
    <location>
        <begin position="1"/>
        <end position="11"/>
    </location>
</feature>
<evidence type="ECO:0000313" key="2">
    <source>
        <dbReference type="EMBL" id="BAB51685.1"/>
    </source>
</evidence>
<dbReference type="KEGG" id="mlo:msr5194"/>
<accession>Q98CD6</accession>
<feature type="region of interest" description="Disordered" evidence="1">
    <location>
        <begin position="1"/>
        <end position="56"/>
    </location>
</feature>